<gene>
    <name evidence="6" type="ordered locus">RB10423</name>
</gene>
<name>Q7UF08_RHOBA</name>
<evidence type="ECO:0000256" key="3">
    <source>
        <dbReference type="SAM" id="MobiDB-lite"/>
    </source>
</evidence>
<dbReference type="InterPro" id="IPR030916">
    <property type="entry name" value="ELWxxDGT_rpt"/>
</dbReference>
<dbReference type="EMBL" id="BX294151">
    <property type="protein sequence ID" value="CAD78875.1"/>
    <property type="molecule type" value="Genomic_DNA"/>
</dbReference>
<evidence type="ECO:0000313" key="6">
    <source>
        <dbReference type="EMBL" id="CAD78875.1"/>
    </source>
</evidence>
<evidence type="ECO:0000313" key="7">
    <source>
        <dbReference type="Proteomes" id="UP000001025"/>
    </source>
</evidence>
<dbReference type="GO" id="GO:0000272">
    <property type="term" value="P:polysaccharide catabolic process"/>
    <property type="evidence" value="ECO:0007669"/>
    <property type="project" value="InterPro"/>
</dbReference>
<dbReference type="eggNOG" id="COG3291">
    <property type="taxonomic scope" value="Bacteria"/>
</dbReference>
<dbReference type="Proteomes" id="UP000001025">
    <property type="component" value="Chromosome"/>
</dbReference>
<dbReference type="HOGENOM" id="CLU_232694_0_0_0"/>
<dbReference type="OrthoDB" id="5242130at2"/>
<keyword evidence="1" id="KW-0732">Signal</keyword>
<reference evidence="6 7" key="1">
    <citation type="journal article" date="2003" name="Proc. Natl. Acad. Sci. U.S.A.">
        <title>Complete genome sequence of the marine planctomycete Pirellula sp. strain 1.</title>
        <authorList>
            <person name="Gloeckner F.O."/>
            <person name="Kube M."/>
            <person name="Bauer M."/>
            <person name="Teeling H."/>
            <person name="Lombardot T."/>
            <person name="Ludwig W."/>
            <person name="Gade D."/>
            <person name="Beck A."/>
            <person name="Borzym K."/>
            <person name="Heitmann K."/>
            <person name="Rabus R."/>
            <person name="Schlesner H."/>
            <person name="Amann R."/>
            <person name="Reinhardt R."/>
        </authorList>
    </citation>
    <scope>NUCLEOTIDE SEQUENCE [LARGE SCALE GENOMIC DNA]</scope>
    <source>
        <strain evidence="7">DSM 10527 / NCIMB 13988 / SH1</strain>
    </source>
</reference>
<dbReference type="SUPFAM" id="SSF63446">
    <property type="entry name" value="Type I dockerin domain"/>
    <property type="match status" value="1"/>
</dbReference>
<dbReference type="InterPro" id="IPR006558">
    <property type="entry name" value="LamG-like"/>
</dbReference>
<dbReference type="SUPFAM" id="SSF63825">
    <property type="entry name" value="YWTD domain"/>
    <property type="match status" value="1"/>
</dbReference>
<dbReference type="InterPro" id="IPR013320">
    <property type="entry name" value="ConA-like_dom_sf"/>
</dbReference>
<dbReference type="GO" id="GO:0016757">
    <property type="term" value="F:glycosyltransferase activity"/>
    <property type="evidence" value="ECO:0007669"/>
    <property type="project" value="UniProtKB-KW"/>
</dbReference>
<dbReference type="EnsemblBacteria" id="CAD78875">
    <property type="protein sequence ID" value="CAD78875"/>
    <property type="gene ID" value="RB10423"/>
</dbReference>
<dbReference type="Pfam" id="PF18911">
    <property type="entry name" value="PKD_4"/>
    <property type="match status" value="1"/>
</dbReference>
<dbReference type="InterPro" id="IPR036439">
    <property type="entry name" value="Dockerin_dom_sf"/>
</dbReference>
<dbReference type="InterPro" id="IPR016134">
    <property type="entry name" value="Dockerin_dom"/>
</dbReference>
<keyword evidence="6" id="KW-0328">Glycosyltransferase</keyword>
<dbReference type="Gene3D" id="1.10.1330.10">
    <property type="entry name" value="Dockerin domain"/>
    <property type="match status" value="1"/>
</dbReference>
<feature type="region of interest" description="Disordered" evidence="3">
    <location>
        <begin position="1"/>
        <end position="25"/>
    </location>
</feature>
<dbReference type="GO" id="GO:0004553">
    <property type="term" value="F:hydrolase activity, hydrolyzing O-glycosyl compounds"/>
    <property type="evidence" value="ECO:0007669"/>
    <property type="project" value="InterPro"/>
</dbReference>
<keyword evidence="7" id="KW-1185">Reference proteome</keyword>
<dbReference type="NCBIfam" id="TIGR04534">
    <property type="entry name" value="ELWxxDGT_rpt"/>
    <property type="match status" value="1"/>
</dbReference>
<dbReference type="PATRIC" id="fig|243090.15.peg.5041"/>
<organism evidence="6 7">
    <name type="scientific">Rhodopirellula baltica (strain DSM 10527 / NCIMB 13988 / SH1)</name>
    <dbReference type="NCBI Taxonomy" id="243090"/>
    <lineage>
        <taxon>Bacteria</taxon>
        <taxon>Pseudomonadati</taxon>
        <taxon>Planctomycetota</taxon>
        <taxon>Planctomycetia</taxon>
        <taxon>Pirellulales</taxon>
        <taxon>Pirellulaceae</taxon>
        <taxon>Rhodopirellula</taxon>
    </lineage>
</organism>
<keyword evidence="2" id="KW-1015">Disulfide bond</keyword>
<protein>
    <submittedName>
        <fullName evidence="6">Probable cycloinulo-oligosaccharide fructanotransferase</fullName>
        <ecNumber evidence="6">2.4.1.-</ecNumber>
    </submittedName>
</protein>
<feature type="domain" description="Dockerin" evidence="5">
    <location>
        <begin position="1981"/>
        <end position="2054"/>
    </location>
</feature>
<dbReference type="InParanoid" id="Q7UF08"/>
<feature type="domain" description="PKD" evidence="4">
    <location>
        <begin position="1139"/>
        <end position="1190"/>
    </location>
</feature>
<keyword evidence="6" id="KW-0808">Transferase</keyword>
<dbReference type="InterPro" id="IPR022409">
    <property type="entry name" value="PKD/Chitinase_dom"/>
</dbReference>
<sequence length="2079" mass="219622">MTLSDSTMISFKKRRQPRASRNRSRRSFECLEQRRLLAVDLVTDIVADNIASSPNEGIAIGNIAYFGNTDSTGEELWRSDGTSSGTYRLADLNPGEFDSAPRDFLPFKTGFVFDAENSSGDVGLFYYDTTLSEPELLLERNYATAKADVSGTLFFTNYDNINYEYELWKSDGTAGGTMVVKDDFTQGIYSDFSAAGGKLFFAYDDGVHGEELWVSDGTYEGTEIYDDILPGATGSDPSNFFEAGGNLYFTAVDGTHGRELWSASPGSSSVTFLGDTNPGIANSYPRDFVDSGGQLFYVADGSSGDVLMTSGGTLANTVELAQLGQIDDLTVAAGTVFFTATDATTGNELWKSDGTPGTTGIVKDIQSGYLWSSPSDLTEFNGNLYFAADGSDGKELWTSDGSELGTNLVKDVVPGAGGSYPSKLVESNGQLFFEAYNPASSSGELWKTDGSTTGTVLVEDLSLLEPTPYSYPSVVGFLATSSHLFFRPSTTIDWFSTDGTPSTATNLTSNFASSGSNPSSLLSTSQGLFFAADNGLWKSDGTESGTIRLDDPIANGFGLYPRDLVEVNGEVYFSGWSNVDGYELWKTDGTPGGTMQVADINSSGDSYPTNLTAVGSTLFFTANDGVHGNELWKHDSVLNTTSMVKDLSVGGSYDGSYPDWLTVSGGMLYFSANDGTGEQLYRSTGDAAGTVPVTQAGTGDPILSPTSLTDFNGELFVESDFGLWTTTDQTGSTTVGSLGNFSGYPDYYGPRFFVAHQNELHFIARSDELWKTDGTPSGTVSLFDATTDPYDYADVGYLTEAGGLLYFVADADSVGYNDFELWKFDGTTASVVKDIRVGDEGSYPLGLTEFQGKLVFSADDGESGRELWMSDGTQSGTILIDDIHSAVGTGSLANDTFFEFVEFDNQLFFPADNGVVGEELWKFTLPQVTVTNSPVSVDEGATFTASGTLRFADTITSVPAGVVDNLDGTWTWTGSFADGPAMESVVLTVTDSDGLTASVSFDMEIEDVLPTFPVTASAAAVEGETYFVTVHGNDLVDPGADTLESILIEWGDGTSTLAPPVTAFPTHVYPDNGSFDFKVFANNEDGSHLVKSVTVIVENVSPVVVLGSNTTLDPMDEGRYTRTLIFNDSGADEWTGTVNYGDGTIEPLMIGPGKTIQLDHTYASEGVFQIQVTVTDDDGGSGFRFMTVDVDLNTPPTASDNTGTTLEDTAHVFTAANFNFSDVSEPFDSLEAVSLTTVPLAGTLFLDTNGNGTFDGASEVLSATDVVDISDITAGRLIFTPAPNANGTSYASFGFEVSDGFEFSTTNNSMVIDVTPVNDLPTVDVDQPTYTVNEGDAAFVTGTYGDIDGLSSVVLSSPAGQVTNNGDGTWSLLLPTSDGPGDSQTITVTADDGTDSDAATFDLVVNNVTPRFSPFGNLNVPSTAFGVLNETFSFIDPGDDIWTGTIDYGDGTPVEPLTIDPLTKTFVLNHTYTQALSYNALVTISDGLGTDTAGIDIIVQPSADLSLSLVAHWEFEGDALESAPEGSVVDDGTLVGATIVPGGLGSSSVQFSGTGQVMRLATSSDINDRTTDQRTIGLWFYPTDLEASGRQVLYQEGGASRGLNLYLENGSLLAGGWNVPDGWGGTWISDSSVQADEWNYVALVFDSIGGELRLQLNGGVSITGAAPVSIASHANATIGRSEGGTLYSNGSGGSVNIAGTSGHYVGLIDDTRIYNRVLNELELQQLSSAAPSAPVDLALGLVSHWQFEGNVLDSAPEGGVSDDGNLIGAAIVPGGLGSSSVQFSGTGQVMRLATSSDINDRTTDQRTIGLWFYPTDLEASGRQVLYQEGGASRGLNLYLENGSLLAGGWNVPDGWGGTWISDSSVQADEWNYVALVFDSIGGELRLQLNGGVSITGAAPVSIASHANATIGRSEGGTLYSNGSGGSVNIAGTSGHYAGLIDDARIYNRVLSELELQQLAAAILNSQGSSAMLSSLTVAAPSQMDREDTNADGTVTASDALRVINYMNNESIAKAEGEQINTGWSRLDVNGDGSVTALDALLVINKLNQLEQVPASVIVDEEEFWSEESIDQVLAEGKLF</sequence>
<dbReference type="STRING" id="243090.RB10423"/>
<evidence type="ECO:0000259" key="5">
    <source>
        <dbReference type="PROSITE" id="PS51766"/>
    </source>
</evidence>
<dbReference type="PROSITE" id="PS50093">
    <property type="entry name" value="PKD"/>
    <property type="match status" value="2"/>
</dbReference>
<dbReference type="SUPFAM" id="SSF49899">
    <property type="entry name" value="Concanavalin A-like lectins/glucanases"/>
    <property type="match status" value="2"/>
</dbReference>
<evidence type="ECO:0000256" key="1">
    <source>
        <dbReference type="ARBA" id="ARBA00022729"/>
    </source>
</evidence>
<dbReference type="InterPro" id="IPR013783">
    <property type="entry name" value="Ig-like_fold"/>
</dbReference>
<evidence type="ECO:0000259" key="4">
    <source>
        <dbReference type="PROSITE" id="PS50093"/>
    </source>
</evidence>
<dbReference type="eggNOG" id="COG1520">
    <property type="taxonomic scope" value="Bacteria"/>
</dbReference>
<feature type="compositionally biased region" description="Basic residues" evidence="3">
    <location>
        <begin position="11"/>
        <end position="25"/>
    </location>
</feature>
<dbReference type="Gene3D" id="2.60.120.200">
    <property type="match status" value="2"/>
</dbReference>
<proteinExistence type="predicted"/>
<dbReference type="PROSITE" id="PS51766">
    <property type="entry name" value="DOCKERIN"/>
    <property type="match status" value="1"/>
</dbReference>
<dbReference type="CDD" id="cd14256">
    <property type="entry name" value="Dockerin_I"/>
    <property type="match status" value="1"/>
</dbReference>
<dbReference type="SUPFAM" id="SSF49299">
    <property type="entry name" value="PKD domain"/>
    <property type="match status" value="3"/>
</dbReference>
<dbReference type="Gene3D" id="2.60.40.10">
    <property type="entry name" value="Immunoglobulins"/>
    <property type="match status" value="2"/>
</dbReference>
<dbReference type="KEGG" id="rba:RB10423"/>
<dbReference type="InterPro" id="IPR002105">
    <property type="entry name" value="Dockerin_1_rpt"/>
</dbReference>
<dbReference type="Pfam" id="PF13385">
    <property type="entry name" value="Laminin_G_3"/>
    <property type="match status" value="2"/>
</dbReference>
<evidence type="ECO:0000256" key="2">
    <source>
        <dbReference type="ARBA" id="ARBA00023157"/>
    </source>
</evidence>
<dbReference type="Pfam" id="PF00404">
    <property type="entry name" value="Dockerin_1"/>
    <property type="match status" value="1"/>
</dbReference>
<dbReference type="SMART" id="SM00089">
    <property type="entry name" value="PKD"/>
    <property type="match status" value="3"/>
</dbReference>
<dbReference type="InterPro" id="IPR000601">
    <property type="entry name" value="PKD_dom"/>
</dbReference>
<feature type="domain" description="PKD" evidence="4">
    <location>
        <begin position="1049"/>
        <end position="1098"/>
    </location>
</feature>
<dbReference type="InterPro" id="IPR035986">
    <property type="entry name" value="PKD_dom_sf"/>
</dbReference>
<dbReference type="CDD" id="cd00146">
    <property type="entry name" value="PKD"/>
    <property type="match status" value="2"/>
</dbReference>
<dbReference type="EC" id="2.4.1.-" evidence="6"/>
<accession>Q7UF08</accession>
<dbReference type="SMART" id="SM00560">
    <property type="entry name" value="LamGL"/>
    <property type="match status" value="2"/>
</dbReference>